<feature type="region of interest" description="Disordered" evidence="4">
    <location>
        <begin position="1"/>
        <end position="47"/>
    </location>
</feature>
<protein>
    <submittedName>
        <fullName evidence="5">Uncharacterized protein</fullName>
    </submittedName>
</protein>
<evidence type="ECO:0000256" key="1">
    <source>
        <dbReference type="ARBA" id="ARBA00004123"/>
    </source>
</evidence>
<dbReference type="PANTHER" id="PTHR12940:SF0">
    <property type="entry name" value="SPLICING FACTOR ESS-2 HOMOLOG"/>
    <property type="match status" value="1"/>
</dbReference>
<dbReference type="InterPro" id="IPR019148">
    <property type="entry name" value="Nuclear_protein_DGCR14_ESS-2"/>
</dbReference>
<dbReference type="STRING" id="1314771.A0A197KED2"/>
<keyword evidence="3" id="KW-0539">Nucleus</keyword>
<comment type="similarity">
    <text evidence="2">Belongs to the ESS2 family.</text>
</comment>
<evidence type="ECO:0000256" key="3">
    <source>
        <dbReference type="ARBA" id="ARBA00023242"/>
    </source>
</evidence>
<comment type="subcellular location">
    <subcellularLocation>
        <location evidence="1">Nucleus</location>
    </subcellularLocation>
</comment>
<sequence>MSSQAAAKLDPKKVSSSLTATTTVAKTTGSGGSTTALTRTRPVYKSNIPAPAPQVILEEDDYIEALSKIIERDFFPDLARLKRQHAYLDAVEQNDSVRIQAAARELAGNDTPLAMRRLKTPARTPRFDRAGLPNESWTPARLDGAQATPSWGDHEPPTPAFPGPIDTPMAVTPSQSNLKSRSGEETAQDAIDTSLSLDQFQMRYTSEDNASFNEIIEKINAQKKEKYKWLYEQEKKSIQFLENGGNNQEKKLLREAGETDGSSSNSQALVRVGDGNKQDSPSKLELALADNRSGVISTWEYKAKNSLMYAPEGLGTNLDEKTIRGNPKEIVHRNTSLQGQDLLIVNQTAAAKFDPAPYMKGKNVTDTPKVAGFSFVSSTPSPSMSTMGDDPEMMTWGTIEDEPLLISSGVQSSGPSPFKLPPTPRRELIAQKLSEKASKSFRAGSSLRAKVFASPSASALAQYRESMGGTTPTPRFNSPYGVASPAPYSKTPGGPSSQPTRLGSPNPRARAEMLSPAARSLLDKARSKRGTDQQLRSSYGNATPGSSSTLRQGSVTPSPLTKR</sequence>
<dbReference type="PANTHER" id="PTHR12940">
    <property type="entry name" value="ES-2 PROTEIN - RELATED"/>
    <property type="match status" value="1"/>
</dbReference>
<reference evidence="5 6" key="1">
    <citation type="submission" date="2016-05" db="EMBL/GenBank/DDBJ databases">
        <title>Genome sequencing reveals origins of a unique bacterial endosymbiosis in the earliest lineages of terrestrial Fungi.</title>
        <authorList>
            <consortium name="DOE Joint Genome Institute"/>
            <person name="Uehling J."/>
            <person name="Gryganskyi A."/>
            <person name="Hameed K."/>
            <person name="Tschaplinski T."/>
            <person name="Misztal P."/>
            <person name="Wu S."/>
            <person name="Desiro A."/>
            <person name="Vande Pol N."/>
            <person name="Du Z.-Y."/>
            <person name="Zienkiewicz A."/>
            <person name="Zienkiewicz K."/>
            <person name="Morin E."/>
            <person name="Tisserant E."/>
            <person name="Splivallo R."/>
            <person name="Hainaut M."/>
            <person name="Henrissat B."/>
            <person name="Ohm R."/>
            <person name="Kuo A."/>
            <person name="Yan J."/>
            <person name="Lipzen A."/>
            <person name="Nolan M."/>
            <person name="Labutti K."/>
            <person name="Barry K."/>
            <person name="Goldstein A."/>
            <person name="Labbe J."/>
            <person name="Schadt C."/>
            <person name="Tuskan G."/>
            <person name="Grigoriev I."/>
            <person name="Martin F."/>
            <person name="Vilgalys R."/>
            <person name="Bonito G."/>
        </authorList>
    </citation>
    <scope>NUCLEOTIDE SEQUENCE [LARGE SCALE GENOMIC DNA]</scope>
    <source>
        <strain evidence="5 6">AG-77</strain>
    </source>
</reference>
<feature type="region of interest" description="Disordered" evidence="4">
    <location>
        <begin position="255"/>
        <end position="281"/>
    </location>
</feature>
<proteinExistence type="inferred from homology"/>
<keyword evidence="6" id="KW-1185">Reference proteome</keyword>
<feature type="region of interest" description="Disordered" evidence="4">
    <location>
        <begin position="463"/>
        <end position="563"/>
    </location>
</feature>
<feature type="compositionally biased region" description="Low complexity" evidence="4">
    <location>
        <begin position="14"/>
        <end position="41"/>
    </location>
</feature>
<evidence type="ECO:0000256" key="4">
    <source>
        <dbReference type="SAM" id="MobiDB-lite"/>
    </source>
</evidence>
<dbReference type="GO" id="GO:0071013">
    <property type="term" value="C:catalytic step 2 spliceosome"/>
    <property type="evidence" value="ECO:0007669"/>
    <property type="project" value="TreeGrafter"/>
</dbReference>
<feature type="compositionally biased region" description="Basic and acidic residues" evidence="4">
    <location>
        <begin position="521"/>
        <end position="531"/>
    </location>
</feature>
<dbReference type="EMBL" id="KV442014">
    <property type="protein sequence ID" value="OAQ35528.1"/>
    <property type="molecule type" value="Genomic_DNA"/>
</dbReference>
<dbReference type="OrthoDB" id="19679at2759"/>
<dbReference type="Pfam" id="PF09751">
    <property type="entry name" value="Es2"/>
    <property type="match status" value="1"/>
</dbReference>
<evidence type="ECO:0000313" key="5">
    <source>
        <dbReference type="EMBL" id="OAQ35528.1"/>
    </source>
</evidence>
<gene>
    <name evidence="5" type="ORF">K457DRAFT_87195</name>
</gene>
<feature type="compositionally biased region" description="Polar residues" evidence="4">
    <location>
        <begin position="494"/>
        <end position="503"/>
    </location>
</feature>
<accession>A0A197KED2</accession>
<evidence type="ECO:0000313" key="6">
    <source>
        <dbReference type="Proteomes" id="UP000078512"/>
    </source>
</evidence>
<dbReference type="Proteomes" id="UP000078512">
    <property type="component" value="Unassembled WGS sequence"/>
</dbReference>
<name>A0A197KED2_9FUNG</name>
<evidence type="ECO:0000256" key="2">
    <source>
        <dbReference type="ARBA" id="ARBA00009072"/>
    </source>
</evidence>
<dbReference type="AlphaFoldDB" id="A0A197KED2"/>
<feature type="compositionally biased region" description="Polar residues" evidence="4">
    <location>
        <begin position="532"/>
        <end position="563"/>
    </location>
</feature>
<organism evidence="5 6">
    <name type="scientific">Linnemannia elongata AG-77</name>
    <dbReference type="NCBI Taxonomy" id="1314771"/>
    <lineage>
        <taxon>Eukaryota</taxon>
        <taxon>Fungi</taxon>
        <taxon>Fungi incertae sedis</taxon>
        <taxon>Mucoromycota</taxon>
        <taxon>Mortierellomycotina</taxon>
        <taxon>Mortierellomycetes</taxon>
        <taxon>Mortierellales</taxon>
        <taxon>Mortierellaceae</taxon>
        <taxon>Linnemannia</taxon>
    </lineage>
</organism>